<evidence type="ECO:0000313" key="2">
    <source>
        <dbReference type="Proteomes" id="UP000474758"/>
    </source>
</evidence>
<sequence>MQHTHPQHLDLLAIVEAFIASSGMSKSSFGMAAMGDPCFVDQLRDGREPRRRTIKRVMEFIATGERYDASKHSLRNKDKREVAA</sequence>
<keyword evidence="2" id="KW-1185">Reference proteome</keyword>
<dbReference type="EMBL" id="JAALFE010000010">
    <property type="protein sequence ID" value="NGQ91478.1"/>
    <property type="molecule type" value="Genomic_DNA"/>
</dbReference>
<evidence type="ECO:0008006" key="3">
    <source>
        <dbReference type="Google" id="ProtNLM"/>
    </source>
</evidence>
<accession>A0A6M1TT90</accession>
<dbReference type="Proteomes" id="UP000474758">
    <property type="component" value="Unassembled WGS sequence"/>
</dbReference>
<organism evidence="1 2">
    <name type="scientific">Paragemmobacter kunshanensis</name>
    <dbReference type="NCBI Taxonomy" id="2583234"/>
    <lineage>
        <taxon>Bacteria</taxon>
        <taxon>Pseudomonadati</taxon>
        <taxon>Pseudomonadota</taxon>
        <taxon>Alphaproteobacteria</taxon>
        <taxon>Rhodobacterales</taxon>
        <taxon>Paracoccaceae</taxon>
        <taxon>Paragemmobacter</taxon>
    </lineage>
</organism>
<dbReference type="AlphaFoldDB" id="A0A6M1TT90"/>
<dbReference type="RefSeq" id="WP_165050009.1">
    <property type="nucleotide sequence ID" value="NZ_JAALFE010000010.1"/>
</dbReference>
<gene>
    <name evidence="1" type="ORF">G5V65_11275</name>
</gene>
<name>A0A6M1TT90_9RHOB</name>
<evidence type="ECO:0000313" key="1">
    <source>
        <dbReference type="EMBL" id="NGQ91478.1"/>
    </source>
</evidence>
<reference evidence="1 2" key="1">
    <citation type="submission" date="2020-02" db="EMBL/GenBank/DDBJ databases">
        <title>Rhodobacter translucens sp. nov., a novel bacterium isolated from activated sludge.</title>
        <authorList>
            <person name="Liu J."/>
        </authorList>
    </citation>
    <scope>NUCLEOTIDE SEQUENCE [LARGE SCALE GENOMIC DNA]</scope>
    <source>
        <strain evidence="1 2">HX-7-19</strain>
    </source>
</reference>
<proteinExistence type="predicted"/>
<comment type="caution">
    <text evidence="1">The sequence shown here is derived from an EMBL/GenBank/DDBJ whole genome shotgun (WGS) entry which is preliminary data.</text>
</comment>
<protein>
    <recommendedName>
        <fullName evidence="3">XRE family transcriptional regulator</fullName>
    </recommendedName>
</protein>